<feature type="compositionally biased region" description="Acidic residues" evidence="1">
    <location>
        <begin position="76"/>
        <end position="108"/>
    </location>
</feature>
<evidence type="ECO:0000259" key="2">
    <source>
        <dbReference type="SMART" id="SM01406"/>
    </source>
</evidence>
<dbReference type="SMART" id="SM01406">
    <property type="entry name" value="PAPA-1"/>
    <property type="match status" value="1"/>
</dbReference>
<gene>
    <name evidence="3" type="ORF">AW171_hschr84882</name>
</gene>
<evidence type="ECO:0000313" key="4">
    <source>
        <dbReference type="Proteomes" id="UP000243052"/>
    </source>
</evidence>
<name>A0A0X8HWQ4_9SACH</name>
<dbReference type="RefSeq" id="XP_017989819.1">
    <property type="nucleotide sequence ID" value="XM_018134330.1"/>
</dbReference>
<feature type="region of interest" description="Disordered" evidence="1">
    <location>
        <begin position="272"/>
        <end position="294"/>
    </location>
</feature>
<dbReference type="Proteomes" id="UP000243052">
    <property type="component" value="Chromosome viii"/>
</dbReference>
<dbReference type="GeneID" id="28726188"/>
<feature type="compositionally biased region" description="Acidic residues" evidence="1">
    <location>
        <begin position="31"/>
        <end position="54"/>
    </location>
</feature>
<dbReference type="Pfam" id="PF04795">
    <property type="entry name" value="PAPA-1"/>
    <property type="match status" value="1"/>
</dbReference>
<dbReference type="EMBL" id="CP014248">
    <property type="protein sequence ID" value="AMD22823.1"/>
    <property type="molecule type" value="Genomic_DNA"/>
</dbReference>
<feature type="region of interest" description="Disordered" evidence="1">
    <location>
        <begin position="1"/>
        <end position="149"/>
    </location>
</feature>
<feature type="compositionally biased region" description="Basic and acidic residues" evidence="1">
    <location>
        <begin position="193"/>
        <end position="213"/>
    </location>
</feature>
<proteinExistence type="predicted"/>
<protein>
    <submittedName>
        <fullName evidence="3">HHR054Wp</fullName>
    </submittedName>
</protein>
<feature type="domain" description="INO80 complex subunit B-like conserved region" evidence="2">
    <location>
        <begin position="186"/>
        <end position="274"/>
    </location>
</feature>
<dbReference type="PANTHER" id="PTHR21561:SF12">
    <property type="entry name" value="INO80 COMPLEX SUBUNIT B"/>
    <property type="match status" value="1"/>
</dbReference>
<evidence type="ECO:0000256" key="1">
    <source>
        <dbReference type="SAM" id="MobiDB-lite"/>
    </source>
</evidence>
<dbReference type="STRING" id="45286.A0A0X8HWQ4"/>
<dbReference type="GO" id="GO:0006338">
    <property type="term" value="P:chromatin remodeling"/>
    <property type="evidence" value="ECO:0007669"/>
    <property type="project" value="InterPro"/>
</dbReference>
<accession>A0A0X8HWQ4</accession>
<feature type="compositionally biased region" description="Polar residues" evidence="1">
    <location>
        <begin position="1"/>
        <end position="10"/>
    </location>
</feature>
<evidence type="ECO:0000313" key="3">
    <source>
        <dbReference type="EMBL" id="AMD22823.1"/>
    </source>
</evidence>
<dbReference type="PANTHER" id="PTHR21561">
    <property type="entry name" value="INO80 COMPLEX SUBUNIT B"/>
    <property type="match status" value="1"/>
</dbReference>
<dbReference type="AlphaFoldDB" id="A0A0X8HWQ4"/>
<sequence length="294" mass="33551">MDSDVSTTNGYEDDAAVNEEDSGDEYTLQEAQEDELYVDEEDVEYQDRDAEDEDRALPTSKRTSRAVRSKVSYDYTENDDDDFDDEEADQLEEMGEEEEEAEEDDEDDGNRIASVEDLDEIEVSPKKRKVSAIAFAGDDDDEEDDEEIVKEEKTISKVRSRSKMVLDLIDENNVRKRGQDSLTEEELQLRRAENARKRRNLSEKKLEEEKQDTINKLLKRRAGKSRSNLNQQEKDATDVDTSSFVKPRRPYQAQGMIRIIRNAQVELIAFAPSQSRSASGSTPPKGSESSYTSS</sequence>
<feature type="region of interest" description="Disordered" evidence="1">
    <location>
        <begin position="193"/>
        <end position="248"/>
    </location>
</feature>
<dbReference type="OrthoDB" id="2021186at2759"/>
<reference evidence="3 4" key="1">
    <citation type="submission" date="2016-01" db="EMBL/GenBank/DDBJ databases">
        <title>Genome sequence of the yeast Holleya sinecauda.</title>
        <authorList>
            <person name="Dietrich F.S."/>
        </authorList>
    </citation>
    <scope>NUCLEOTIDE SEQUENCE [LARGE SCALE GENOMIC DNA]</scope>
    <source>
        <strain evidence="3 4">ATCC 58844</strain>
    </source>
</reference>
<feature type="compositionally biased region" description="Acidic residues" evidence="1">
    <location>
        <begin position="137"/>
        <end position="149"/>
    </location>
</feature>
<organism evidence="3 4">
    <name type="scientific">Eremothecium sinecaudum</name>
    <dbReference type="NCBI Taxonomy" id="45286"/>
    <lineage>
        <taxon>Eukaryota</taxon>
        <taxon>Fungi</taxon>
        <taxon>Dikarya</taxon>
        <taxon>Ascomycota</taxon>
        <taxon>Saccharomycotina</taxon>
        <taxon>Saccharomycetes</taxon>
        <taxon>Saccharomycetales</taxon>
        <taxon>Saccharomycetaceae</taxon>
        <taxon>Eremothecium</taxon>
    </lineage>
</organism>
<feature type="compositionally biased region" description="Acidic residues" evidence="1">
    <location>
        <begin position="11"/>
        <end position="24"/>
    </location>
</feature>
<keyword evidence="4" id="KW-1185">Reference proteome</keyword>
<dbReference type="InterPro" id="IPR006880">
    <property type="entry name" value="INO80B_C"/>
</dbReference>
<dbReference type="InterPro" id="IPR029523">
    <property type="entry name" value="INO80B/Ies2"/>
</dbReference>
<dbReference type="GO" id="GO:0031011">
    <property type="term" value="C:Ino80 complex"/>
    <property type="evidence" value="ECO:0007669"/>
    <property type="project" value="InterPro"/>
</dbReference>